<evidence type="ECO:0000256" key="1">
    <source>
        <dbReference type="SAM" id="MobiDB-lite"/>
    </source>
</evidence>
<dbReference type="OrthoDB" id="2151924at2759"/>
<evidence type="ECO:0000313" key="2">
    <source>
        <dbReference type="EMBL" id="RKO88355.1"/>
    </source>
</evidence>
<gene>
    <name evidence="2" type="ORF">BDK51DRAFT_31352</name>
</gene>
<feature type="compositionally biased region" description="Basic and acidic residues" evidence="1">
    <location>
        <begin position="98"/>
        <end position="112"/>
    </location>
</feature>
<keyword evidence="3" id="KW-1185">Reference proteome</keyword>
<name>A0A4P9W9Z9_9FUNG</name>
<dbReference type="EMBL" id="KZ996771">
    <property type="protein sequence ID" value="RKO88355.1"/>
    <property type="molecule type" value="Genomic_DNA"/>
</dbReference>
<accession>A0A4P9W9Z9</accession>
<feature type="region of interest" description="Disordered" evidence="1">
    <location>
        <begin position="71"/>
        <end position="112"/>
    </location>
</feature>
<evidence type="ECO:0000313" key="3">
    <source>
        <dbReference type="Proteomes" id="UP000269721"/>
    </source>
</evidence>
<reference evidence="3" key="1">
    <citation type="journal article" date="2018" name="Nat. Microbiol.">
        <title>Leveraging single-cell genomics to expand the fungal tree of life.</title>
        <authorList>
            <person name="Ahrendt S.R."/>
            <person name="Quandt C.A."/>
            <person name="Ciobanu D."/>
            <person name="Clum A."/>
            <person name="Salamov A."/>
            <person name="Andreopoulos B."/>
            <person name="Cheng J.F."/>
            <person name="Woyke T."/>
            <person name="Pelin A."/>
            <person name="Henrissat B."/>
            <person name="Reynolds N.K."/>
            <person name="Benny G.L."/>
            <person name="Smith M.E."/>
            <person name="James T.Y."/>
            <person name="Grigoriev I.V."/>
        </authorList>
    </citation>
    <scope>NUCLEOTIDE SEQUENCE [LARGE SCALE GENOMIC DNA]</scope>
</reference>
<dbReference type="Proteomes" id="UP000269721">
    <property type="component" value="Unassembled WGS sequence"/>
</dbReference>
<organism evidence="2 3">
    <name type="scientific">Blyttiomyces helicus</name>
    <dbReference type="NCBI Taxonomy" id="388810"/>
    <lineage>
        <taxon>Eukaryota</taxon>
        <taxon>Fungi</taxon>
        <taxon>Fungi incertae sedis</taxon>
        <taxon>Chytridiomycota</taxon>
        <taxon>Chytridiomycota incertae sedis</taxon>
        <taxon>Chytridiomycetes</taxon>
        <taxon>Chytridiomycetes incertae sedis</taxon>
        <taxon>Blyttiomyces</taxon>
    </lineage>
</organism>
<sequence length="112" mass="13120">MYCPPSWSKTEFLEGTGTYETLKEIAHESNTKIKYNPERHSLELVGENLTRVMEARRQLEKLFAPVIVKAKNPWQRPDRPGQWGQRRDQLPSDMASTDPDRRDDSVSPERRH</sequence>
<protein>
    <submittedName>
        <fullName evidence="2">Uncharacterized protein</fullName>
    </submittedName>
</protein>
<dbReference type="AlphaFoldDB" id="A0A4P9W9Z9"/>
<proteinExistence type="predicted"/>